<dbReference type="PANTHER" id="PTHR41252:SF1">
    <property type="entry name" value="BLR2505 PROTEIN"/>
    <property type="match status" value="1"/>
</dbReference>
<accession>A0ABW7H8K3</accession>
<evidence type="ECO:0000259" key="1">
    <source>
        <dbReference type="Pfam" id="PF12680"/>
    </source>
</evidence>
<dbReference type="Gene3D" id="3.10.450.50">
    <property type="match status" value="1"/>
</dbReference>
<proteinExistence type="predicted"/>
<dbReference type="Proteomes" id="UP001606134">
    <property type="component" value="Unassembled WGS sequence"/>
</dbReference>
<gene>
    <name evidence="2" type="ORF">ACG04R_06140</name>
</gene>
<dbReference type="PANTHER" id="PTHR41252">
    <property type="entry name" value="BLR2505 PROTEIN"/>
    <property type="match status" value="1"/>
</dbReference>
<dbReference type="EMBL" id="JBIGIC010000002">
    <property type="protein sequence ID" value="MFG6486245.1"/>
    <property type="molecule type" value="Genomic_DNA"/>
</dbReference>
<dbReference type="InterPro" id="IPR032710">
    <property type="entry name" value="NTF2-like_dom_sf"/>
</dbReference>
<dbReference type="SUPFAM" id="SSF54427">
    <property type="entry name" value="NTF2-like"/>
    <property type="match status" value="1"/>
</dbReference>
<dbReference type="Pfam" id="PF12680">
    <property type="entry name" value="SnoaL_2"/>
    <property type="match status" value="1"/>
</dbReference>
<organism evidence="2 3">
    <name type="scientific">Pelomonas candidula</name>
    <dbReference type="NCBI Taxonomy" id="3299025"/>
    <lineage>
        <taxon>Bacteria</taxon>
        <taxon>Pseudomonadati</taxon>
        <taxon>Pseudomonadota</taxon>
        <taxon>Betaproteobacteria</taxon>
        <taxon>Burkholderiales</taxon>
        <taxon>Sphaerotilaceae</taxon>
        <taxon>Roseateles</taxon>
    </lineage>
</organism>
<reference evidence="2 3" key="1">
    <citation type="submission" date="2024-08" db="EMBL/GenBank/DDBJ databases">
        <authorList>
            <person name="Lu H."/>
        </authorList>
    </citation>
    <scope>NUCLEOTIDE SEQUENCE [LARGE SCALE GENOMIC DNA]</scope>
    <source>
        <strain evidence="2 3">BYS78W</strain>
    </source>
</reference>
<sequence>MSTSSRTALDIIRAHYAASDRGNIDGMLVDMHPQVRWTEAAGFPYAGTYVGPEAVARGVFARIAHDWEGFGFHLEQLVGSGDAVVATGSYRGTCRGTGRAIDVRTAHVWKLADGRVTAFEQFTDTLLVDRAVGTK</sequence>
<keyword evidence="3" id="KW-1185">Reference proteome</keyword>
<protein>
    <submittedName>
        <fullName evidence="2">Nuclear transport factor 2 family protein</fullName>
    </submittedName>
</protein>
<dbReference type="InterPro" id="IPR037401">
    <property type="entry name" value="SnoaL-like"/>
</dbReference>
<dbReference type="RefSeq" id="WP_394407254.1">
    <property type="nucleotide sequence ID" value="NZ_JBIGIC010000002.1"/>
</dbReference>
<name>A0ABW7H8K3_9BURK</name>
<feature type="domain" description="SnoaL-like" evidence="1">
    <location>
        <begin position="12"/>
        <end position="118"/>
    </location>
</feature>
<evidence type="ECO:0000313" key="2">
    <source>
        <dbReference type="EMBL" id="MFG6486245.1"/>
    </source>
</evidence>
<evidence type="ECO:0000313" key="3">
    <source>
        <dbReference type="Proteomes" id="UP001606134"/>
    </source>
</evidence>
<comment type="caution">
    <text evidence="2">The sequence shown here is derived from an EMBL/GenBank/DDBJ whole genome shotgun (WGS) entry which is preliminary data.</text>
</comment>